<dbReference type="EMBL" id="CP001472">
    <property type="protein sequence ID" value="ACO33182.1"/>
    <property type="molecule type" value="Genomic_DNA"/>
</dbReference>
<keyword evidence="2" id="KW-1185">Reference proteome</keyword>
<dbReference type="InParanoid" id="C1F600"/>
<dbReference type="STRING" id="240015.ACP_1409"/>
<dbReference type="AlphaFoldDB" id="C1F600"/>
<dbReference type="HOGENOM" id="CLU_2598015_0_0_0"/>
<proteinExistence type="predicted"/>
<protein>
    <submittedName>
        <fullName evidence="1">Uncharacterized protein</fullName>
    </submittedName>
</protein>
<gene>
    <name evidence="1" type="ordered locus">ACP_1409</name>
</gene>
<name>C1F600_ACIC5</name>
<dbReference type="Proteomes" id="UP000002207">
    <property type="component" value="Chromosome"/>
</dbReference>
<evidence type="ECO:0000313" key="2">
    <source>
        <dbReference type="Proteomes" id="UP000002207"/>
    </source>
</evidence>
<accession>C1F600</accession>
<sequence>MGSDCALAPLSRSAHRRDAAARVTPLRIFCFLALRGLSARSPRLFLSFLSPTACFDSSPSPLVSVRRVSSPPQCFQSFQ</sequence>
<reference evidence="1 2" key="1">
    <citation type="journal article" date="2009" name="Appl. Environ. Microbiol.">
        <title>Three genomes from the phylum Acidobacteria provide insight into the lifestyles of these microorganisms in soils.</title>
        <authorList>
            <person name="Ward N.L."/>
            <person name="Challacombe J.F."/>
            <person name="Janssen P.H."/>
            <person name="Henrissat B."/>
            <person name="Coutinho P.M."/>
            <person name="Wu M."/>
            <person name="Xie G."/>
            <person name="Haft D.H."/>
            <person name="Sait M."/>
            <person name="Badger J."/>
            <person name="Barabote R.D."/>
            <person name="Bradley B."/>
            <person name="Brettin T.S."/>
            <person name="Brinkac L.M."/>
            <person name="Bruce D."/>
            <person name="Creasy T."/>
            <person name="Daugherty S.C."/>
            <person name="Davidsen T.M."/>
            <person name="DeBoy R.T."/>
            <person name="Detter J.C."/>
            <person name="Dodson R.J."/>
            <person name="Durkin A.S."/>
            <person name="Ganapathy A."/>
            <person name="Gwinn-Giglio M."/>
            <person name="Han C.S."/>
            <person name="Khouri H."/>
            <person name="Kiss H."/>
            <person name="Kothari S.P."/>
            <person name="Madupu R."/>
            <person name="Nelson K.E."/>
            <person name="Nelson W.C."/>
            <person name="Paulsen I."/>
            <person name="Penn K."/>
            <person name="Ren Q."/>
            <person name="Rosovitz M.J."/>
            <person name="Selengut J.D."/>
            <person name="Shrivastava S."/>
            <person name="Sullivan S.A."/>
            <person name="Tapia R."/>
            <person name="Thompson L.S."/>
            <person name="Watkins K.L."/>
            <person name="Yang Q."/>
            <person name="Yu C."/>
            <person name="Zafar N."/>
            <person name="Zhou L."/>
            <person name="Kuske C.R."/>
        </authorList>
    </citation>
    <scope>NUCLEOTIDE SEQUENCE [LARGE SCALE GENOMIC DNA]</scope>
    <source>
        <strain evidence="2">ATCC 51196 / DSM 11244 / BCRC 80197 / JCM 7670 / NBRC 15755 / NCIMB 13165 / 161</strain>
    </source>
</reference>
<organism evidence="1 2">
    <name type="scientific">Acidobacterium capsulatum (strain ATCC 51196 / DSM 11244 / BCRC 80197 / JCM 7670 / NBRC 15755 / NCIMB 13165 / 161)</name>
    <dbReference type="NCBI Taxonomy" id="240015"/>
    <lineage>
        <taxon>Bacteria</taxon>
        <taxon>Pseudomonadati</taxon>
        <taxon>Acidobacteriota</taxon>
        <taxon>Terriglobia</taxon>
        <taxon>Terriglobales</taxon>
        <taxon>Acidobacteriaceae</taxon>
        <taxon>Acidobacterium</taxon>
    </lineage>
</organism>
<dbReference type="KEGG" id="aca:ACP_1409"/>
<evidence type="ECO:0000313" key="1">
    <source>
        <dbReference type="EMBL" id="ACO33182.1"/>
    </source>
</evidence>